<name>A0ABR1U2I2_9PEZI</name>
<dbReference type="InterPro" id="IPR044861">
    <property type="entry name" value="IPNS-like_FE2OG_OXY"/>
</dbReference>
<keyword evidence="2" id="KW-0479">Metal-binding</keyword>
<dbReference type="Gene3D" id="2.60.120.330">
    <property type="entry name" value="B-lactam Antibiotic, Isopenicillin N Synthase, Chain"/>
    <property type="match status" value="1"/>
</dbReference>
<dbReference type="Proteomes" id="UP001446871">
    <property type="component" value="Unassembled WGS sequence"/>
</dbReference>
<accession>A0ABR1U2I2</accession>
<comment type="similarity">
    <text evidence="1 2">Belongs to the iron/ascorbate-dependent oxidoreductase family.</text>
</comment>
<dbReference type="EMBL" id="JAQQWM010000008">
    <property type="protein sequence ID" value="KAK8053112.1"/>
    <property type="molecule type" value="Genomic_DNA"/>
</dbReference>
<keyword evidence="2" id="KW-0408">Iron</keyword>
<evidence type="ECO:0000313" key="5">
    <source>
        <dbReference type="Proteomes" id="UP001446871"/>
    </source>
</evidence>
<feature type="domain" description="Fe2OG dioxygenase" evidence="3">
    <location>
        <begin position="150"/>
        <end position="263"/>
    </location>
</feature>
<protein>
    <recommendedName>
        <fullName evidence="3">Fe2OG dioxygenase domain-containing protein</fullName>
    </recommendedName>
</protein>
<dbReference type="InterPro" id="IPR005123">
    <property type="entry name" value="Oxoglu/Fe-dep_dioxygenase_dom"/>
</dbReference>
<dbReference type="InterPro" id="IPR050231">
    <property type="entry name" value="Iron_ascorbate_oxido_reductase"/>
</dbReference>
<evidence type="ECO:0000313" key="4">
    <source>
        <dbReference type="EMBL" id="KAK8053112.1"/>
    </source>
</evidence>
<keyword evidence="2" id="KW-0560">Oxidoreductase</keyword>
<gene>
    <name evidence="4" type="ORF">PG996_012413</name>
</gene>
<dbReference type="PANTHER" id="PTHR47990">
    <property type="entry name" value="2-OXOGLUTARATE (2OG) AND FE(II)-DEPENDENT OXYGENASE SUPERFAMILY PROTEIN-RELATED"/>
    <property type="match status" value="1"/>
</dbReference>
<sequence length="323" mass="35252">MDVSSEKVASLRTISLVKLESGSVSERDLLLQTCTEDGFFYLDLTHPSYSALLDNVESVFEASESLFNYAPDIKNLFDVDKISDLKVNGYKPKGRNFVTKDKSDGHLDSLRGVVRGLCSAAHLVFSSLSASLSLPAGQHFEDFQGLPRPSPDILRLLKYHADTDTSCQPHVPHTDIGSLTFVFSSTPGLKVLPRCVSTKDQDQEPSSLPWQYVAPRPGHAVVNVGDCLSLLTNGLLKSALHCVGPVEGRSMNERYSIAYLMRPEDCAVLRTLDSPKIPQPAPGQEDPITSGEWIRRKFEALRGGRGDGNSIDHILTGGRGVVS</sequence>
<organism evidence="4 5">
    <name type="scientific">Apiospora saccharicola</name>
    <dbReference type="NCBI Taxonomy" id="335842"/>
    <lineage>
        <taxon>Eukaryota</taxon>
        <taxon>Fungi</taxon>
        <taxon>Dikarya</taxon>
        <taxon>Ascomycota</taxon>
        <taxon>Pezizomycotina</taxon>
        <taxon>Sordariomycetes</taxon>
        <taxon>Xylariomycetidae</taxon>
        <taxon>Amphisphaeriales</taxon>
        <taxon>Apiosporaceae</taxon>
        <taxon>Apiospora</taxon>
    </lineage>
</organism>
<dbReference type="Pfam" id="PF03171">
    <property type="entry name" value="2OG-FeII_Oxy"/>
    <property type="match status" value="1"/>
</dbReference>
<proteinExistence type="inferred from homology"/>
<comment type="caution">
    <text evidence="4">The sequence shown here is derived from an EMBL/GenBank/DDBJ whole genome shotgun (WGS) entry which is preliminary data.</text>
</comment>
<dbReference type="SUPFAM" id="SSF51197">
    <property type="entry name" value="Clavaminate synthase-like"/>
    <property type="match status" value="1"/>
</dbReference>
<reference evidence="4 5" key="1">
    <citation type="submission" date="2023-01" db="EMBL/GenBank/DDBJ databases">
        <title>Analysis of 21 Apiospora genomes using comparative genomics revels a genus with tremendous synthesis potential of carbohydrate active enzymes and secondary metabolites.</title>
        <authorList>
            <person name="Sorensen T."/>
        </authorList>
    </citation>
    <scope>NUCLEOTIDE SEQUENCE [LARGE SCALE GENOMIC DNA]</scope>
    <source>
        <strain evidence="4 5">CBS 83171</strain>
    </source>
</reference>
<evidence type="ECO:0000259" key="3">
    <source>
        <dbReference type="PROSITE" id="PS51471"/>
    </source>
</evidence>
<keyword evidence="5" id="KW-1185">Reference proteome</keyword>
<dbReference type="InterPro" id="IPR027443">
    <property type="entry name" value="IPNS-like_sf"/>
</dbReference>
<evidence type="ECO:0000256" key="2">
    <source>
        <dbReference type="RuleBase" id="RU003682"/>
    </source>
</evidence>
<dbReference type="PROSITE" id="PS51471">
    <property type="entry name" value="FE2OG_OXY"/>
    <property type="match status" value="1"/>
</dbReference>
<evidence type="ECO:0000256" key="1">
    <source>
        <dbReference type="ARBA" id="ARBA00008056"/>
    </source>
</evidence>